<dbReference type="SMART" id="SM00382">
    <property type="entry name" value="AAA"/>
    <property type="match status" value="1"/>
</dbReference>
<evidence type="ECO:0000256" key="5">
    <source>
        <dbReference type="ARBA" id="ARBA00022840"/>
    </source>
</evidence>
<dbReference type="InterPro" id="IPR003439">
    <property type="entry name" value="ABC_transporter-like_ATP-bd"/>
</dbReference>
<name>A0A7W6IL56_9HYPH</name>
<feature type="domain" description="ABC transporter" evidence="6">
    <location>
        <begin position="4"/>
        <end position="250"/>
    </location>
</feature>
<dbReference type="PROSITE" id="PS00116">
    <property type="entry name" value="DNA_POLYMERASE_B"/>
    <property type="match status" value="1"/>
</dbReference>
<evidence type="ECO:0000313" key="8">
    <source>
        <dbReference type="Proteomes" id="UP000547011"/>
    </source>
</evidence>
<sequence length="306" mass="33529">MISIKDLQVSYRLGTRTIHAVDGVTLDIPDGCIVGIAGESGCGKSTLMKAIYGDITSPMHLSRGSITYGLKSAKGRQVTAQNIREEWFKSISYVPQSSMNSLNPVIRIREQFIDFPGTDSNKKRVLERARAYMGKLGLPPEAMDSYPHQLSGGMRQRMMIGLATFFQPELIIADEPTTALDVVVQKDILMLLMELQEEMKNTILVVSHDMGVHYQVTHKMLIMYAGRVVEYGDTDSVFSDPQHPYTKMLIDSLPTIGDDSMRGLMASAAGASGDRAYRVEPKLHEVKPGHFVAQAAAAPAAHSVGA</sequence>
<dbReference type="AlphaFoldDB" id="A0A7W6IL56"/>
<dbReference type="InterPro" id="IPR017964">
    <property type="entry name" value="DNA-dir_DNA_pol_B_CS"/>
</dbReference>
<dbReference type="Proteomes" id="UP000547011">
    <property type="component" value="Unassembled WGS sequence"/>
</dbReference>
<evidence type="ECO:0000256" key="2">
    <source>
        <dbReference type="ARBA" id="ARBA00005417"/>
    </source>
</evidence>
<keyword evidence="3" id="KW-0813">Transport</keyword>
<proteinExistence type="inferred from homology"/>
<comment type="similarity">
    <text evidence="2">Belongs to the ABC transporter superfamily.</text>
</comment>
<keyword evidence="8" id="KW-1185">Reference proteome</keyword>
<dbReference type="InterPro" id="IPR027417">
    <property type="entry name" value="P-loop_NTPase"/>
</dbReference>
<dbReference type="PANTHER" id="PTHR43067:SF3">
    <property type="entry name" value="MALTOSE ABC TRANSPORTER, ATP-BINDING PROTEIN"/>
    <property type="match status" value="1"/>
</dbReference>
<dbReference type="PANTHER" id="PTHR43067">
    <property type="entry name" value="OLIGOPEPTIDE/DIPEPTIDE ABC TRANSPORTER, ATPASE SUBUNIT"/>
    <property type="match status" value="1"/>
</dbReference>
<evidence type="ECO:0000259" key="6">
    <source>
        <dbReference type="PROSITE" id="PS50893"/>
    </source>
</evidence>
<dbReference type="GO" id="GO:0003676">
    <property type="term" value="F:nucleic acid binding"/>
    <property type="evidence" value="ECO:0007669"/>
    <property type="project" value="InterPro"/>
</dbReference>
<dbReference type="GO" id="GO:0015833">
    <property type="term" value="P:peptide transport"/>
    <property type="evidence" value="ECO:0007669"/>
    <property type="project" value="InterPro"/>
</dbReference>
<evidence type="ECO:0000256" key="1">
    <source>
        <dbReference type="ARBA" id="ARBA00004417"/>
    </source>
</evidence>
<dbReference type="PROSITE" id="PS00211">
    <property type="entry name" value="ABC_TRANSPORTER_1"/>
    <property type="match status" value="1"/>
</dbReference>
<dbReference type="PROSITE" id="PS50893">
    <property type="entry name" value="ABC_TRANSPORTER_2"/>
    <property type="match status" value="1"/>
</dbReference>
<dbReference type="EMBL" id="JACIEW010000001">
    <property type="protein sequence ID" value="MBB4051247.1"/>
    <property type="molecule type" value="Genomic_DNA"/>
</dbReference>
<keyword evidence="4" id="KW-0547">Nucleotide-binding</keyword>
<evidence type="ECO:0000256" key="4">
    <source>
        <dbReference type="ARBA" id="ARBA00022741"/>
    </source>
</evidence>
<dbReference type="Pfam" id="PF00005">
    <property type="entry name" value="ABC_tran"/>
    <property type="match status" value="1"/>
</dbReference>
<keyword evidence="5 7" id="KW-0067">ATP-binding</keyword>
<comment type="caution">
    <text evidence="7">The sequence shown here is derived from an EMBL/GenBank/DDBJ whole genome shotgun (WGS) entry which is preliminary data.</text>
</comment>
<dbReference type="GO" id="GO:0016887">
    <property type="term" value="F:ATP hydrolysis activity"/>
    <property type="evidence" value="ECO:0007669"/>
    <property type="project" value="InterPro"/>
</dbReference>
<protein>
    <submittedName>
        <fullName evidence="7">Peptide/nickel transport system ATP-binding protein</fullName>
    </submittedName>
</protein>
<evidence type="ECO:0000313" key="7">
    <source>
        <dbReference type="EMBL" id="MBB4051247.1"/>
    </source>
</evidence>
<dbReference type="InterPro" id="IPR013563">
    <property type="entry name" value="Oligopep_ABC_C"/>
</dbReference>
<reference evidence="7 8" key="1">
    <citation type="submission" date="2020-08" db="EMBL/GenBank/DDBJ databases">
        <title>Genomic Encyclopedia of Type Strains, Phase IV (KMG-IV): sequencing the most valuable type-strain genomes for metagenomic binning, comparative biology and taxonomic classification.</title>
        <authorList>
            <person name="Goeker M."/>
        </authorList>
    </citation>
    <scope>NUCLEOTIDE SEQUENCE [LARGE SCALE GENOMIC DNA]</scope>
    <source>
        <strain evidence="7 8">DSM 23447</strain>
    </source>
</reference>
<dbReference type="GO" id="GO:0005886">
    <property type="term" value="C:plasma membrane"/>
    <property type="evidence" value="ECO:0007669"/>
    <property type="project" value="UniProtKB-SubCell"/>
</dbReference>
<dbReference type="Gene3D" id="3.40.50.300">
    <property type="entry name" value="P-loop containing nucleotide triphosphate hydrolases"/>
    <property type="match status" value="1"/>
</dbReference>
<dbReference type="GO" id="GO:0005524">
    <property type="term" value="F:ATP binding"/>
    <property type="evidence" value="ECO:0007669"/>
    <property type="project" value="UniProtKB-KW"/>
</dbReference>
<dbReference type="InterPro" id="IPR003593">
    <property type="entry name" value="AAA+_ATPase"/>
</dbReference>
<dbReference type="CDD" id="cd03257">
    <property type="entry name" value="ABC_NikE_OppD_transporters"/>
    <property type="match status" value="1"/>
</dbReference>
<dbReference type="SUPFAM" id="SSF52540">
    <property type="entry name" value="P-loop containing nucleoside triphosphate hydrolases"/>
    <property type="match status" value="1"/>
</dbReference>
<dbReference type="Pfam" id="PF08352">
    <property type="entry name" value="oligo_HPY"/>
    <property type="match status" value="1"/>
</dbReference>
<accession>A0A7W6IL56</accession>
<evidence type="ECO:0000256" key="3">
    <source>
        <dbReference type="ARBA" id="ARBA00022448"/>
    </source>
</evidence>
<gene>
    <name evidence="7" type="ORF">GGR20_000865</name>
</gene>
<dbReference type="InterPro" id="IPR017871">
    <property type="entry name" value="ABC_transporter-like_CS"/>
</dbReference>
<comment type="subcellular location">
    <subcellularLocation>
        <location evidence="1">Cell inner membrane</location>
        <topology evidence="1">Peripheral membrane protein</topology>
    </subcellularLocation>
</comment>
<dbReference type="RefSeq" id="WP_183309959.1">
    <property type="nucleotide sequence ID" value="NZ_JACIEW010000001.1"/>
</dbReference>
<organism evidence="7 8">
    <name type="scientific">Devosia subaequoris</name>
    <dbReference type="NCBI Taxonomy" id="395930"/>
    <lineage>
        <taxon>Bacteria</taxon>
        <taxon>Pseudomonadati</taxon>
        <taxon>Pseudomonadota</taxon>
        <taxon>Alphaproteobacteria</taxon>
        <taxon>Hyphomicrobiales</taxon>
        <taxon>Devosiaceae</taxon>
        <taxon>Devosia</taxon>
    </lineage>
</organism>